<keyword evidence="2" id="KW-1133">Transmembrane helix</keyword>
<protein>
    <submittedName>
        <fullName evidence="4">Uncharacterized protein</fullName>
    </submittedName>
</protein>
<proteinExistence type="predicted"/>
<evidence type="ECO:0000256" key="1">
    <source>
        <dbReference type="SAM" id="MobiDB-lite"/>
    </source>
</evidence>
<gene>
    <name evidence="4" type="ORF">A9K55_002357</name>
</gene>
<evidence type="ECO:0000313" key="4">
    <source>
        <dbReference type="EMBL" id="ATY58995.1"/>
    </source>
</evidence>
<feature type="region of interest" description="Disordered" evidence="1">
    <location>
        <begin position="25"/>
        <end position="45"/>
    </location>
</feature>
<dbReference type="AlphaFoldDB" id="A0A2H4S7A2"/>
<reference evidence="4 5" key="1">
    <citation type="journal article" date="2017" name="BMC Genomics">
        <title>Chromosome level assembly and secondary metabolite potential of the parasitic fungus Cordyceps militaris.</title>
        <authorList>
            <person name="Kramer G.J."/>
            <person name="Nodwell J.R."/>
        </authorList>
    </citation>
    <scope>NUCLEOTIDE SEQUENCE [LARGE SCALE GENOMIC DNA]</scope>
    <source>
        <strain evidence="4 5">ATCC 34164</strain>
    </source>
</reference>
<feature type="signal peptide" evidence="3">
    <location>
        <begin position="1"/>
        <end position="17"/>
    </location>
</feature>
<evidence type="ECO:0000313" key="5">
    <source>
        <dbReference type="Proteomes" id="UP000323067"/>
    </source>
</evidence>
<name>A0A2H4S7A2_CORMI</name>
<dbReference type="VEuPathDB" id="FungiDB:A9K55_002357"/>
<feature type="transmembrane region" description="Helical" evidence="2">
    <location>
        <begin position="58"/>
        <end position="78"/>
    </location>
</feature>
<organism evidence="4 5">
    <name type="scientific">Cordyceps militaris</name>
    <name type="common">Caterpillar fungus</name>
    <name type="synonym">Clavaria militaris</name>
    <dbReference type="NCBI Taxonomy" id="73501"/>
    <lineage>
        <taxon>Eukaryota</taxon>
        <taxon>Fungi</taxon>
        <taxon>Dikarya</taxon>
        <taxon>Ascomycota</taxon>
        <taxon>Pezizomycotina</taxon>
        <taxon>Sordariomycetes</taxon>
        <taxon>Hypocreomycetidae</taxon>
        <taxon>Hypocreales</taxon>
        <taxon>Cordycipitaceae</taxon>
        <taxon>Cordyceps</taxon>
    </lineage>
</organism>
<keyword evidence="2" id="KW-0472">Membrane</keyword>
<dbReference type="VEuPathDB" id="FungiDB:CCM_09425"/>
<sequence length="109" mass="11852">MPTTLLALLALAVVTYAQSALAPIEADDDDQQPSSANPVTQGGLGQHITGGRSLARGFFLGVGFGLPVAVLCCCWVPCLQWRRVRWREAVRGWRDMPDDDIDAVMGRRV</sequence>
<keyword evidence="2" id="KW-0812">Transmembrane</keyword>
<dbReference type="EMBL" id="CP023322">
    <property type="protein sequence ID" value="ATY58995.1"/>
    <property type="molecule type" value="Genomic_DNA"/>
</dbReference>
<keyword evidence="3" id="KW-0732">Signal</keyword>
<dbReference type="Proteomes" id="UP000323067">
    <property type="component" value="Chromosome iv"/>
</dbReference>
<evidence type="ECO:0000256" key="2">
    <source>
        <dbReference type="SAM" id="Phobius"/>
    </source>
</evidence>
<evidence type="ECO:0000256" key="3">
    <source>
        <dbReference type="SAM" id="SignalP"/>
    </source>
</evidence>
<accession>A0A2H4S7A2</accession>
<feature type="chain" id="PRO_5014139780" evidence="3">
    <location>
        <begin position="18"/>
        <end position="109"/>
    </location>
</feature>